<keyword evidence="1" id="KW-0472">Membrane</keyword>
<reference evidence="2 3" key="1">
    <citation type="journal article" date="2012" name="PLoS Pathog.">
        <title>Diverse lifestyles and strategies of plant pathogenesis encoded in the genomes of eighteen Dothideomycetes fungi.</title>
        <authorList>
            <person name="Ohm R.A."/>
            <person name="Feau N."/>
            <person name="Henrissat B."/>
            <person name="Schoch C.L."/>
            <person name="Horwitz B.A."/>
            <person name="Barry K.W."/>
            <person name="Condon B.J."/>
            <person name="Copeland A.C."/>
            <person name="Dhillon B."/>
            <person name="Glaser F."/>
            <person name="Hesse C.N."/>
            <person name="Kosti I."/>
            <person name="LaButti K."/>
            <person name="Lindquist E.A."/>
            <person name="Lucas S."/>
            <person name="Salamov A.A."/>
            <person name="Bradshaw R.E."/>
            <person name="Ciuffetti L."/>
            <person name="Hamelin R.C."/>
            <person name="Kema G.H.J."/>
            <person name="Lawrence C."/>
            <person name="Scott J.A."/>
            <person name="Spatafora J.W."/>
            <person name="Turgeon B.G."/>
            <person name="de Wit P.J.G.M."/>
            <person name="Zhong S."/>
            <person name="Goodwin S.B."/>
            <person name="Grigoriev I.V."/>
        </authorList>
    </citation>
    <scope>NUCLEOTIDE SEQUENCE [LARGE SCALE GENOMIC DNA]</scope>
    <source>
        <strain evidence="3">C5 / ATCC 48332 / race O</strain>
    </source>
</reference>
<reference evidence="3" key="2">
    <citation type="journal article" date="2013" name="PLoS Genet.">
        <title>Comparative genome structure, secondary metabolite, and effector coding capacity across Cochliobolus pathogens.</title>
        <authorList>
            <person name="Condon B.J."/>
            <person name="Leng Y."/>
            <person name="Wu D."/>
            <person name="Bushley K.E."/>
            <person name="Ohm R.A."/>
            <person name="Otillar R."/>
            <person name="Martin J."/>
            <person name="Schackwitz W."/>
            <person name="Grimwood J."/>
            <person name="MohdZainudin N."/>
            <person name="Xue C."/>
            <person name="Wang R."/>
            <person name="Manning V.A."/>
            <person name="Dhillon B."/>
            <person name="Tu Z.J."/>
            <person name="Steffenson B.J."/>
            <person name="Salamov A."/>
            <person name="Sun H."/>
            <person name="Lowry S."/>
            <person name="LaButti K."/>
            <person name="Han J."/>
            <person name="Copeland A."/>
            <person name="Lindquist E."/>
            <person name="Barry K."/>
            <person name="Schmutz J."/>
            <person name="Baker S.E."/>
            <person name="Ciuffetti L.M."/>
            <person name="Grigoriev I.V."/>
            <person name="Zhong S."/>
            <person name="Turgeon B.G."/>
        </authorList>
    </citation>
    <scope>NUCLEOTIDE SEQUENCE [LARGE SCALE GENOMIC DNA]</scope>
    <source>
        <strain evidence="3">C5 / ATCC 48332 / race O</strain>
    </source>
</reference>
<name>M2V340_COCH5</name>
<dbReference type="EMBL" id="KB445572">
    <property type="protein sequence ID" value="EMD94392.1"/>
    <property type="molecule type" value="Genomic_DNA"/>
</dbReference>
<keyword evidence="1" id="KW-1133">Transmembrane helix</keyword>
<sequence>MEKRVMNNDTNGRCPAHRRPCLLGFATGTAMWISSAATSTSILALQPHPSENEVLRRWQSFITQRVEDIPDSVLFTGIAVCLALYAASCMHIYYTAPRSVSITLTASILLVFVEIVWNALNVTPVERLAVVLPGTVNIGLSWILVHQSRELPEIVLGGRESEV</sequence>
<keyword evidence="1" id="KW-0812">Transmembrane</keyword>
<proteinExistence type="predicted"/>
<dbReference type="HOGENOM" id="CLU_135131_0_0_1"/>
<gene>
    <name evidence="2" type="ORF">COCHEDRAFT_1130942</name>
</gene>
<dbReference type="OrthoDB" id="3795227at2759"/>
<dbReference type="OMA" id="WILVHQS"/>
<dbReference type="AlphaFoldDB" id="M2V340"/>
<feature type="transmembrane region" description="Helical" evidence="1">
    <location>
        <begin position="100"/>
        <end position="120"/>
    </location>
</feature>
<evidence type="ECO:0000256" key="1">
    <source>
        <dbReference type="SAM" id="Phobius"/>
    </source>
</evidence>
<feature type="transmembrane region" description="Helical" evidence="1">
    <location>
        <begin position="73"/>
        <end position="93"/>
    </location>
</feature>
<organism evidence="2 3">
    <name type="scientific">Cochliobolus heterostrophus (strain C5 / ATCC 48332 / race O)</name>
    <name type="common">Southern corn leaf blight fungus</name>
    <name type="synonym">Bipolaris maydis</name>
    <dbReference type="NCBI Taxonomy" id="701091"/>
    <lineage>
        <taxon>Eukaryota</taxon>
        <taxon>Fungi</taxon>
        <taxon>Dikarya</taxon>
        <taxon>Ascomycota</taxon>
        <taxon>Pezizomycotina</taxon>
        <taxon>Dothideomycetes</taxon>
        <taxon>Pleosporomycetidae</taxon>
        <taxon>Pleosporales</taxon>
        <taxon>Pleosporineae</taxon>
        <taxon>Pleosporaceae</taxon>
        <taxon>Bipolaris</taxon>
    </lineage>
</organism>
<protein>
    <submittedName>
        <fullName evidence="2">Uncharacterized protein</fullName>
    </submittedName>
</protein>
<dbReference type="Proteomes" id="UP000016936">
    <property type="component" value="Unassembled WGS sequence"/>
</dbReference>
<evidence type="ECO:0000313" key="2">
    <source>
        <dbReference type="EMBL" id="EMD94392.1"/>
    </source>
</evidence>
<evidence type="ECO:0000313" key="3">
    <source>
        <dbReference type="Proteomes" id="UP000016936"/>
    </source>
</evidence>
<feature type="transmembrane region" description="Helical" evidence="1">
    <location>
        <begin position="126"/>
        <end position="145"/>
    </location>
</feature>
<accession>M2V340</accession>
<keyword evidence="3" id="KW-1185">Reference proteome</keyword>